<evidence type="ECO:0000256" key="1">
    <source>
        <dbReference type="SAM" id="MobiDB-lite"/>
    </source>
</evidence>
<protein>
    <submittedName>
        <fullName evidence="2">Uncharacterized protein</fullName>
    </submittedName>
</protein>
<dbReference type="Proteomes" id="UP000342300">
    <property type="component" value="Unassembled WGS sequence"/>
</dbReference>
<sequence>MLMLLVLQNAIDALLKSALPSLFTGAGAAAATFSADSWDFDRLAADPIAGEPGPEDAVDELLFDPAAPAGPYALTRLPYPGPKRVYLRSTSGELVALRNTEVVWNVADAASFSVVPAAGRVLSGFDYLHVMYGVVAAGTRLKSLHKLALQITGADAESAERAFALSLAVLVMNREALQRSASFFWTAGGYQADGTLKTLRFASGASPGPTQRTLVLEVEVELRLERLVGDDDGRATEAIPLPGRSPGSKVVGIHPAVPS</sequence>
<gene>
    <name evidence="2" type="ORF">CRU78_12380</name>
</gene>
<dbReference type="EMBL" id="PDHS01000291">
    <property type="protein sequence ID" value="MQM31264.1"/>
    <property type="molecule type" value="Genomic_DNA"/>
</dbReference>
<name>A0A6A7RUL1_9PROT</name>
<dbReference type="AlphaFoldDB" id="A0A6A7RUL1"/>
<reference evidence="2 3" key="1">
    <citation type="submission" date="2017-09" db="EMBL/GenBank/DDBJ databases">
        <title>Metagenomic Analysis Reveals Denitrifying Candidatus Accumulibacter and Flanking Population as a Source of N2O.</title>
        <authorList>
            <person name="Gao H."/>
            <person name="Mao Y."/>
            <person name="Zhao X."/>
            <person name="Liu W.-T."/>
            <person name="Zhang T."/>
            <person name="Wells G."/>
        </authorList>
    </citation>
    <scope>NUCLEOTIDE SEQUENCE [LARGE SCALE GENOMIC DNA]</scope>
    <source>
        <strain evidence="2">CANDO_2_IC</strain>
    </source>
</reference>
<comment type="caution">
    <text evidence="2">The sequence shown here is derived from an EMBL/GenBank/DDBJ whole genome shotgun (WGS) entry which is preliminary data.</text>
</comment>
<feature type="region of interest" description="Disordered" evidence="1">
    <location>
        <begin position="235"/>
        <end position="259"/>
    </location>
</feature>
<evidence type="ECO:0000313" key="3">
    <source>
        <dbReference type="Proteomes" id="UP000342300"/>
    </source>
</evidence>
<accession>A0A6A7RUL1</accession>
<organism evidence="2 3">
    <name type="scientific">Candidatus Accumulibacter phosphatis</name>
    <dbReference type="NCBI Taxonomy" id="327160"/>
    <lineage>
        <taxon>Bacteria</taxon>
        <taxon>Pseudomonadati</taxon>
        <taxon>Pseudomonadota</taxon>
        <taxon>Betaproteobacteria</taxon>
        <taxon>Candidatus Accumulibacter</taxon>
    </lineage>
</organism>
<proteinExistence type="predicted"/>
<evidence type="ECO:0000313" key="2">
    <source>
        <dbReference type="EMBL" id="MQM31264.1"/>
    </source>
</evidence>